<dbReference type="Proteomes" id="UP000076837">
    <property type="component" value="Unassembled WGS sequence"/>
</dbReference>
<feature type="compositionally biased region" description="Basic residues" evidence="1">
    <location>
        <begin position="11"/>
        <end position="33"/>
    </location>
</feature>
<reference evidence="2 3" key="1">
    <citation type="journal article" date="2016" name="Sci. Rep.">
        <title>Draft genome sequencing and secretome analysis of fungal phytopathogen Ascochyta rabiei provides insight into the necrotrophic effector repertoire.</title>
        <authorList>
            <person name="Verma S."/>
            <person name="Gazara R.K."/>
            <person name="Nizam S."/>
            <person name="Parween S."/>
            <person name="Chattopadhyay D."/>
            <person name="Verma P.K."/>
        </authorList>
    </citation>
    <scope>NUCLEOTIDE SEQUENCE [LARGE SCALE GENOMIC DNA]</scope>
    <source>
        <strain evidence="2 3">ArDII</strain>
    </source>
</reference>
<accession>A0A162YHN3</accession>
<evidence type="ECO:0000313" key="2">
    <source>
        <dbReference type="EMBL" id="KZM20047.1"/>
    </source>
</evidence>
<keyword evidence="3" id="KW-1185">Reference proteome</keyword>
<protein>
    <submittedName>
        <fullName evidence="2">Uncharacterized protein</fullName>
    </submittedName>
</protein>
<gene>
    <name evidence="2" type="ORF">ST47_g8815</name>
</gene>
<name>A0A162YHN3_DIDRA</name>
<proteinExistence type="predicted"/>
<dbReference type="AlphaFoldDB" id="A0A162YHN3"/>
<dbReference type="EMBL" id="JYNV01000287">
    <property type="protein sequence ID" value="KZM20047.1"/>
    <property type="molecule type" value="Genomic_DNA"/>
</dbReference>
<feature type="region of interest" description="Disordered" evidence="1">
    <location>
        <begin position="1"/>
        <end position="85"/>
    </location>
</feature>
<feature type="compositionally biased region" description="Basic and acidic residues" evidence="1">
    <location>
        <begin position="1"/>
        <end position="10"/>
    </location>
</feature>
<feature type="compositionally biased region" description="Acidic residues" evidence="1">
    <location>
        <begin position="72"/>
        <end position="84"/>
    </location>
</feature>
<evidence type="ECO:0000256" key="1">
    <source>
        <dbReference type="SAM" id="MobiDB-lite"/>
    </source>
</evidence>
<organism evidence="2 3">
    <name type="scientific">Didymella rabiei</name>
    <name type="common">Chickpea ascochyta blight fungus</name>
    <name type="synonym">Mycosphaerella rabiei</name>
    <dbReference type="NCBI Taxonomy" id="5454"/>
    <lineage>
        <taxon>Eukaryota</taxon>
        <taxon>Fungi</taxon>
        <taxon>Dikarya</taxon>
        <taxon>Ascomycota</taxon>
        <taxon>Pezizomycotina</taxon>
        <taxon>Dothideomycetes</taxon>
        <taxon>Pleosporomycetidae</taxon>
        <taxon>Pleosporales</taxon>
        <taxon>Pleosporineae</taxon>
        <taxon>Didymellaceae</taxon>
        <taxon>Ascochyta</taxon>
    </lineage>
</organism>
<comment type="caution">
    <text evidence="2">The sequence shown here is derived from an EMBL/GenBank/DDBJ whole genome shotgun (WGS) entry which is preliminary data.</text>
</comment>
<sequence>MTIETSDRKRINPSKRAKSAPRSSARLRPRSKPRGFYNETLLARRACERGTSVPRKRKASAVTKENKVASAEEPEEEEPEEEEPREVLVNKMAAWMGSSGYHDLKKKMFYGK</sequence>
<evidence type="ECO:0000313" key="3">
    <source>
        <dbReference type="Proteomes" id="UP000076837"/>
    </source>
</evidence>